<organism evidence="1 2">
    <name type="scientific">Rhodobacter capsulatus</name>
    <name type="common">Rhodopseudomonas capsulata</name>
    <dbReference type="NCBI Taxonomy" id="1061"/>
    <lineage>
        <taxon>Bacteria</taxon>
        <taxon>Pseudomonadati</taxon>
        <taxon>Pseudomonadota</taxon>
        <taxon>Alphaproteobacteria</taxon>
        <taxon>Rhodobacterales</taxon>
        <taxon>Rhodobacter group</taxon>
        <taxon>Rhodobacter</taxon>
    </lineage>
</organism>
<reference evidence="1 2" key="1">
    <citation type="submission" date="2019-04" db="EMBL/GenBank/DDBJ databases">
        <title>Draft Whole-Genome sequence of the purple photosynthetic bacterium Rhodobacter capsulatus SP108 with an indigenous class A beta-lactamase.</title>
        <authorList>
            <person name="Robertson S."/>
            <person name="Meyer T.E."/>
            <person name="Kyndt J.A."/>
        </authorList>
    </citation>
    <scope>NUCLEOTIDE SEQUENCE [LARGE SCALE GENOMIC DNA]</scope>
    <source>
        <strain evidence="1 2">SP108</strain>
    </source>
</reference>
<comment type="caution">
    <text evidence="1">The sequence shown here is derived from an EMBL/GenBank/DDBJ whole genome shotgun (WGS) entry which is preliminary data.</text>
</comment>
<dbReference type="OrthoDB" id="7863028at2"/>
<dbReference type="AlphaFoldDB" id="A0A4U1JPF1"/>
<name>A0A4U1JPF1_RHOCA</name>
<evidence type="ECO:0000313" key="2">
    <source>
        <dbReference type="Proteomes" id="UP000310597"/>
    </source>
</evidence>
<dbReference type="EMBL" id="SWJZ01000056">
    <property type="protein sequence ID" value="TKD17655.1"/>
    <property type="molecule type" value="Genomic_DNA"/>
</dbReference>
<sequence length="200" mass="22468">MSNAEKIYATSHVAMRSVAYRHLAISPVVAQAYLEHLGCPKLPNGRVDMADLWCRMWGIDRVPSDMITAMSAPLLSVDDVARMINVTPHTIRNAGNSRNPDWNLPIHVDIGPRIRRYLPLHITAWMNGRPVATWLEKRHGPKGPLGLSLRHERQKFLGQYDSTANACKSNEKYDEGSYPFGSGNNTGLRILPKNSETNRK</sequence>
<protein>
    <submittedName>
        <fullName evidence="1">Uncharacterized protein</fullName>
    </submittedName>
</protein>
<evidence type="ECO:0000313" key="1">
    <source>
        <dbReference type="EMBL" id="TKD17655.1"/>
    </source>
</evidence>
<dbReference type="RefSeq" id="WP_136907383.1">
    <property type="nucleotide sequence ID" value="NZ_SWJZ01000056.1"/>
</dbReference>
<proteinExistence type="predicted"/>
<gene>
    <name evidence="1" type="ORF">FBT96_13155</name>
</gene>
<accession>A0A4U1JPF1</accession>
<dbReference type="Proteomes" id="UP000310597">
    <property type="component" value="Unassembled WGS sequence"/>
</dbReference>